<keyword evidence="1" id="KW-0472">Membrane</keyword>
<accession>A0AAN4Z6A3</accession>
<evidence type="ECO:0000256" key="1">
    <source>
        <dbReference type="SAM" id="Phobius"/>
    </source>
</evidence>
<evidence type="ECO:0000313" key="2">
    <source>
        <dbReference type="EMBL" id="GMR35332.1"/>
    </source>
</evidence>
<dbReference type="Proteomes" id="UP001328107">
    <property type="component" value="Unassembled WGS sequence"/>
</dbReference>
<gene>
    <name evidence="2" type="ORF">PMAYCL1PPCAC_05527</name>
</gene>
<feature type="non-terminal residue" evidence="2">
    <location>
        <position position="116"/>
    </location>
</feature>
<organism evidence="2 3">
    <name type="scientific">Pristionchus mayeri</name>
    <dbReference type="NCBI Taxonomy" id="1317129"/>
    <lineage>
        <taxon>Eukaryota</taxon>
        <taxon>Metazoa</taxon>
        <taxon>Ecdysozoa</taxon>
        <taxon>Nematoda</taxon>
        <taxon>Chromadorea</taxon>
        <taxon>Rhabditida</taxon>
        <taxon>Rhabditina</taxon>
        <taxon>Diplogasteromorpha</taxon>
        <taxon>Diplogasteroidea</taxon>
        <taxon>Neodiplogasteridae</taxon>
        <taxon>Pristionchus</taxon>
    </lineage>
</organism>
<keyword evidence="1" id="KW-0812">Transmembrane</keyword>
<keyword evidence="1" id="KW-1133">Transmembrane helix</keyword>
<comment type="caution">
    <text evidence="2">The sequence shown here is derived from an EMBL/GenBank/DDBJ whole genome shotgun (WGS) entry which is preliminary data.</text>
</comment>
<keyword evidence="3" id="KW-1185">Reference proteome</keyword>
<dbReference type="AlphaFoldDB" id="A0AAN4Z6A3"/>
<feature type="transmembrane region" description="Helical" evidence="1">
    <location>
        <begin position="76"/>
        <end position="95"/>
    </location>
</feature>
<protein>
    <submittedName>
        <fullName evidence="2">Uncharacterized protein</fullName>
    </submittedName>
</protein>
<feature type="non-terminal residue" evidence="2">
    <location>
        <position position="1"/>
    </location>
</feature>
<sequence>GQEEEWKAKMNHLFITMDNICQFAFRSRLVRENLMTGPRFDFHDSNSMRKSYKRKRLELRDYLEKEGGDFTTINQLQILVVLLFAGIVSMIIAVNPQYVWTTYTKVVEVVEDEDDE</sequence>
<reference evidence="3" key="1">
    <citation type="submission" date="2022-10" db="EMBL/GenBank/DDBJ databases">
        <title>Genome assembly of Pristionchus species.</title>
        <authorList>
            <person name="Yoshida K."/>
            <person name="Sommer R.J."/>
        </authorList>
    </citation>
    <scope>NUCLEOTIDE SEQUENCE [LARGE SCALE GENOMIC DNA]</scope>
    <source>
        <strain evidence="3">RS5460</strain>
    </source>
</reference>
<dbReference type="EMBL" id="BTRK01000002">
    <property type="protein sequence ID" value="GMR35332.1"/>
    <property type="molecule type" value="Genomic_DNA"/>
</dbReference>
<evidence type="ECO:0000313" key="3">
    <source>
        <dbReference type="Proteomes" id="UP001328107"/>
    </source>
</evidence>
<proteinExistence type="predicted"/>
<name>A0AAN4Z6A3_9BILA</name>